<accession>K1QT90</accession>
<reference evidence="1" key="1">
    <citation type="journal article" date="2012" name="Nature">
        <title>The oyster genome reveals stress adaptation and complexity of shell formation.</title>
        <authorList>
            <person name="Zhang G."/>
            <person name="Fang X."/>
            <person name="Guo X."/>
            <person name="Li L."/>
            <person name="Luo R."/>
            <person name="Xu F."/>
            <person name="Yang P."/>
            <person name="Zhang L."/>
            <person name="Wang X."/>
            <person name="Qi H."/>
            <person name="Xiong Z."/>
            <person name="Que H."/>
            <person name="Xie Y."/>
            <person name="Holland P.W."/>
            <person name="Paps J."/>
            <person name="Zhu Y."/>
            <person name="Wu F."/>
            <person name="Chen Y."/>
            <person name="Wang J."/>
            <person name="Peng C."/>
            <person name="Meng J."/>
            <person name="Yang L."/>
            <person name="Liu J."/>
            <person name="Wen B."/>
            <person name="Zhang N."/>
            <person name="Huang Z."/>
            <person name="Zhu Q."/>
            <person name="Feng Y."/>
            <person name="Mount A."/>
            <person name="Hedgecock D."/>
            <person name="Xu Z."/>
            <person name="Liu Y."/>
            <person name="Domazet-Loso T."/>
            <person name="Du Y."/>
            <person name="Sun X."/>
            <person name="Zhang S."/>
            <person name="Liu B."/>
            <person name="Cheng P."/>
            <person name="Jiang X."/>
            <person name="Li J."/>
            <person name="Fan D."/>
            <person name="Wang W."/>
            <person name="Fu W."/>
            <person name="Wang T."/>
            <person name="Wang B."/>
            <person name="Zhang J."/>
            <person name="Peng Z."/>
            <person name="Li Y."/>
            <person name="Li N."/>
            <person name="Wang J."/>
            <person name="Chen M."/>
            <person name="He Y."/>
            <person name="Tan F."/>
            <person name="Song X."/>
            <person name="Zheng Q."/>
            <person name="Huang R."/>
            <person name="Yang H."/>
            <person name="Du X."/>
            <person name="Chen L."/>
            <person name="Yang M."/>
            <person name="Gaffney P.M."/>
            <person name="Wang S."/>
            <person name="Luo L."/>
            <person name="She Z."/>
            <person name="Ming Y."/>
            <person name="Huang W."/>
            <person name="Zhang S."/>
            <person name="Huang B."/>
            <person name="Zhang Y."/>
            <person name="Qu T."/>
            <person name="Ni P."/>
            <person name="Miao G."/>
            <person name="Wang J."/>
            <person name="Wang Q."/>
            <person name="Steinberg C.E."/>
            <person name="Wang H."/>
            <person name="Li N."/>
            <person name="Qian L."/>
            <person name="Zhang G."/>
            <person name="Li Y."/>
            <person name="Yang H."/>
            <person name="Liu X."/>
            <person name="Wang J."/>
            <person name="Yin Y."/>
            <person name="Wang J."/>
        </authorList>
    </citation>
    <scope>NUCLEOTIDE SEQUENCE [LARGE SCALE GENOMIC DNA]</scope>
    <source>
        <strain evidence="1">05x7-T-G4-1.051#20</strain>
    </source>
</reference>
<dbReference type="HOGENOM" id="CLU_2608357_0_0_1"/>
<evidence type="ECO:0000313" key="1">
    <source>
        <dbReference type="EMBL" id="EKC36883.1"/>
    </source>
</evidence>
<dbReference type="EMBL" id="JH818091">
    <property type="protein sequence ID" value="EKC36883.1"/>
    <property type="molecule type" value="Genomic_DNA"/>
</dbReference>
<gene>
    <name evidence="1" type="ORF">CGI_10027074</name>
</gene>
<protein>
    <submittedName>
        <fullName evidence="1">Uncharacterized protein</fullName>
    </submittedName>
</protein>
<dbReference type="InParanoid" id="K1QT90"/>
<name>K1QT90_MAGGI</name>
<sequence length="79" mass="8886">MSTSADVILTPKNVCGLGVHEYSIKPFKNVFVHNPFMEWPAYQSESWRSPQSANSASLFWRIDVPFLMLSPEGSPGEQI</sequence>
<proteinExistence type="predicted"/>
<organism evidence="1">
    <name type="scientific">Magallana gigas</name>
    <name type="common">Pacific oyster</name>
    <name type="synonym">Crassostrea gigas</name>
    <dbReference type="NCBI Taxonomy" id="29159"/>
    <lineage>
        <taxon>Eukaryota</taxon>
        <taxon>Metazoa</taxon>
        <taxon>Spiralia</taxon>
        <taxon>Lophotrochozoa</taxon>
        <taxon>Mollusca</taxon>
        <taxon>Bivalvia</taxon>
        <taxon>Autobranchia</taxon>
        <taxon>Pteriomorphia</taxon>
        <taxon>Ostreida</taxon>
        <taxon>Ostreoidea</taxon>
        <taxon>Ostreidae</taxon>
        <taxon>Magallana</taxon>
    </lineage>
</organism>
<dbReference type="AlphaFoldDB" id="K1QT90"/>